<gene>
    <name evidence="3" type="ORF">CIK66_00035</name>
</gene>
<keyword evidence="2" id="KW-1133">Transmembrane helix</keyword>
<dbReference type="EMBL" id="NRGR01000001">
    <property type="protein sequence ID" value="PCC41002.1"/>
    <property type="molecule type" value="Genomic_DNA"/>
</dbReference>
<dbReference type="RefSeq" id="WP_096196157.1">
    <property type="nucleotide sequence ID" value="NZ_NRGR01000001.1"/>
</dbReference>
<comment type="caution">
    <text evidence="3">The sequence shown here is derived from an EMBL/GenBank/DDBJ whole genome shotgun (WGS) entry which is preliminary data.</text>
</comment>
<feature type="region of interest" description="Disordered" evidence="1">
    <location>
        <begin position="247"/>
        <end position="295"/>
    </location>
</feature>
<dbReference type="Gene3D" id="2.40.50.100">
    <property type="match status" value="1"/>
</dbReference>
<protein>
    <submittedName>
        <fullName evidence="3">Uncharacterized protein</fullName>
    </submittedName>
</protein>
<evidence type="ECO:0000256" key="2">
    <source>
        <dbReference type="SAM" id="Phobius"/>
    </source>
</evidence>
<sequence length="402" mass="41279">MAAVRRYVFPLIWMLIFAIIAIALARLAFFPGDAQAGDGEDPAVPAVEFDQYATVPVETGDIASALALPGVVESDPGTDLKATEEGKINKIWSREGDTVEKGQRILQVRIPQDPEPVLPGTTSGGEDTIDEGTGTDGTGDDGTGNEGTSDESAQAGGKAGGADEATPGTAGDTIEQPSPQAATEYTYVDLVASASGKLTGLAVEEWQSLAVGDVVASISPGTYSIVADLTPEQQLSLLDTTIKATATLPTSPDPVTCDAPDITEQSGSSDDDAAKDTEPQIDPMTGEETSSGTSVAQLECPVPEGTRIVPGLSVEVAVDLGTAEDVLVVPTTAVEGEGEAGTAYALDEETGEPLPVEVSLGKRGDGVVEITEGLEEGQEILQFVPGVDNPEDEMGMDGMGGW</sequence>
<feature type="region of interest" description="Disordered" evidence="1">
    <location>
        <begin position="105"/>
        <end position="179"/>
    </location>
</feature>
<organism evidence="3 4">
    <name type="scientific">Brachybacterium alimentarium</name>
    <dbReference type="NCBI Taxonomy" id="47845"/>
    <lineage>
        <taxon>Bacteria</taxon>
        <taxon>Bacillati</taxon>
        <taxon>Actinomycetota</taxon>
        <taxon>Actinomycetes</taxon>
        <taxon>Micrococcales</taxon>
        <taxon>Dermabacteraceae</taxon>
        <taxon>Brachybacterium</taxon>
    </lineage>
</organism>
<dbReference type="GO" id="GO:0015562">
    <property type="term" value="F:efflux transmembrane transporter activity"/>
    <property type="evidence" value="ECO:0007669"/>
    <property type="project" value="TreeGrafter"/>
</dbReference>
<evidence type="ECO:0000256" key="1">
    <source>
        <dbReference type="SAM" id="MobiDB-lite"/>
    </source>
</evidence>
<keyword evidence="2" id="KW-0812">Transmembrane</keyword>
<proteinExistence type="predicted"/>
<reference evidence="3" key="1">
    <citation type="journal article" date="2017" name="Elife">
        <title>Extensive horizontal gene transfer in cheese-associated bacteria.</title>
        <authorList>
            <person name="Bonham K.S."/>
            <person name="Wolfe B.E."/>
            <person name="Dutton R.J."/>
        </authorList>
    </citation>
    <scope>NUCLEOTIDE SEQUENCE [LARGE SCALE GENOMIC DNA]</scope>
    <source>
        <strain evidence="3">341_9</strain>
    </source>
</reference>
<accession>A0A2A3YMM7</accession>
<keyword evidence="2" id="KW-0472">Membrane</keyword>
<feature type="transmembrane region" description="Helical" evidence="2">
    <location>
        <begin position="7"/>
        <end position="29"/>
    </location>
</feature>
<name>A0A2A3YMM7_9MICO</name>
<dbReference type="Gene3D" id="2.40.420.20">
    <property type="match status" value="1"/>
</dbReference>
<dbReference type="Proteomes" id="UP000218598">
    <property type="component" value="Unassembled WGS sequence"/>
</dbReference>
<evidence type="ECO:0000313" key="4">
    <source>
        <dbReference type="Proteomes" id="UP000218598"/>
    </source>
</evidence>
<evidence type="ECO:0000313" key="3">
    <source>
        <dbReference type="EMBL" id="PCC41002.1"/>
    </source>
</evidence>
<keyword evidence="4" id="KW-1185">Reference proteome</keyword>
<dbReference type="PANTHER" id="PTHR30469">
    <property type="entry name" value="MULTIDRUG RESISTANCE PROTEIN MDTA"/>
    <property type="match status" value="1"/>
</dbReference>
<feature type="compositionally biased region" description="Gly residues" evidence="1">
    <location>
        <begin position="134"/>
        <end position="145"/>
    </location>
</feature>
<dbReference type="OrthoDB" id="4401807at2"/>
<dbReference type="GO" id="GO:1990281">
    <property type="term" value="C:efflux pump complex"/>
    <property type="evidence" value="ECO:0007669"/>
    <property type="project" value="TreeGrafter"/>
</dbReference>
<dbReference type="AlphaFoldDB" id="A0A2A3YMM7"/>